<protein>
    <recommendedName>
        <fullName evidence="4">Lipoprotein</fullName>
    </recommendedName>
</protein>
<keyword evidence="1" id="KW-0472">Membrane</keyword>
<organism evidence="2 3">
    <name type="scientific">Burkholderia anthinoferrum</name>
    <dbReference type="NCBI Taxonomy" id="3090833"/>
    <lineage>
        <taxon>Bacteria</taxon>
        <taxon>Pseudomonadati</taxon>
        <taxon>Pseudomonadota</taxon>
        <taxon>Betaproteobacteria</taxon>
        <taxon>Burkholderiales</taxon>
        <taxon>Burkholderiaceae</taxon>
        <taxon>Burkholderia</taxon>
    </lineage>
</organism>
<evidence type="ECO:0008006" key="4">
    <source>
        <dbReference type="Google" id="ProtNLM"/>
    </source>
</evidence>
<keyword evidence="3" id="KW-1185">Reference proteome</keyword>
<keyword evidence="1" id="KW-0812">Transmembrane</keyword>
<reference evidence="2 3" key="1">
    <citation type="journal article" date="2023" name="Front. Microbiol.">
        <title>Genomic analyses of Burkholderia respiratory isolates indicates two evolutionarily distinct B. anthina clades.</title>
        <authorList>
            <person name="Pham A."/>
            <person name="Volmer J.G."/>
            <person name="Chambers D.C."/>
            <person name="Smith D.J."/>
            <person name="Reid D.W."/>
            <person name="Burr L."/>
            <person name="Wells T.J."/>
        </authorList>
    </citation>
    <scope>NUCLEOTIDE SEQUENCE [LARGE SCALE GENOMIC DNA]</scope>
    <source>
        <strain evidence="2 3">BCCIQ07A</strain>
    </source>
</reference>
<feature type="transmembrane region" description="Helical" evidence="1">
    <location>
        <begin position="30"/>
        <end position="48"/>
    </location>
</feature>
<name>A0ABU5WK86_9BURK</name>
<gene>
    <name evidence="2" type="ORF">SB593_10370</name>
</gene>
<accession>A0ABU5WK86</accession>
<dbReference type="RefSeq" id="WP_143328761.1">
    <property type="nucleotide sequence ID" value="NZ_JAWRKY010000004.1"/>
</dbReference>
<proteinExistence type="predicted"/>
<dbReference type="EMBL" id="JAWRLE010000012">
    <property type="protein sequence ID" value="MEB2579362.1"/>
    <property type="molecule type" value="Genomic_DNA"/>
</dbReference>
<keyword evidence="1" id="KW-1133">Transmembrane helix</keyword>
<evidence type="ECO:0000313" key="3">
    <source>
        <dbReference type="Proteomes" id="UP001304467"/>
    </source>
</evidence>
<evidence type="ECO:0000313" key="2">
    <source>
        <dbReference type="EMBL" id="MEB2579362.1"/>
    </source>
</evidence>
<comment type="caution">
    <text evidence="2">The sequence shown here is derived from an EMBL/GenBank/DDBJ whole genome shotgun (WGS) entry which is preliminary data.</text>
</comment>
<evidence type="ECO:0000256" key="1">
    <source>
        <dbReference type="SAM" id="Phobius"/>
    </source>
</evidence>
<dbReference type="Proteomes" id="UP001304467">
    <property type="component" value="Unassembled WGS sequence"/>
</dbReference>
<sequence>MKYEADQDGLPLLPEDGRRHGLALGGVRKIFVLLVISFFVSACAINSVEDYPVRSPKIFLTDIKTVADSGDLENVEFVANRLRIDYRVDPRQPVSDSKGVIEGYGVDVKRMASSKEYRKTRGFDYGIFWPMGRGFYRAGLSLPIDSKEICITPSDLFEIFDNVEKYPVSHGTWWAYIYEKKDVNTRAVFSIDRGGCISGVYISMNRGRK</sequence>